<proteinExistence type="predicted"/>
<evidence type="ECO:0000259" key="2">
    <source>
        <dbReference type="Pfam" id="PF12395"/>
    </source>
</evidence>
<dbReference type="InterPro" id="IPR014973">
    <property type="entry name" value="DUF1835"/>
</dbReference>
<feature type="domain" description="DUF1835" evidence="1">
    <location>
        <begin position="98"/>
        <end position="214"/>
    </location>
</feature>
<organism evidence="3 4">
    <name type="scientific">Lysinibacillus capsici</name>
    <dbReference type="NCBI Taxonomy" id="2115968"/>
    <lineage>
        <taxon>Bacteria</taxon>
        <taxon>Bacillati</taxon>
        <taxon>Bacillota</taxon>
        <taxon>Bacilli</taxon>
        <taxon>Bacillales</taxon>
        <taxon>Bacillaceae</taxon>
        <taxon>Lysinibacillus</taxon>
    </lineage>
</organism>
<name>A0A2X0XMN2_9BACI</name>
<dbReference type="AlphaFoldDB" id="A0A2X0XMN2"/>
<dbReference type="Pfam" id="PF12395">
    <property type="entry name" value="DUF3658"/>
    <property type="match status" value="1"/>
</dbReference>
<protein>
    <submittedName>
        <fullName evidence="3">Domain of uncharacterized function (DUF1835)</fullName>
    </submittedName>
</protein>
<evidence type="ECO:0000259" key="1">
    <source>
        <dbReference type="Pfam" id="PF08874"/>
    </source>
</evidence>
<dbReference type="Pfam" id="PF08874">
    <property type="entry name" value="DUF1835"/>
    <property type="match status" value="1"/>
</dbReference>
<gene>
    <name evidence="3" type="ORF">NCTC7582_03283</name>
</gene>
<accession>A0A2X0XMN2</accession>
<sequence length="349" mass="41410">METSMHYPFIYFFYDTNQVLVYRIQALEYITIEEVMREGEWQGYELEPSESFTAFHHEQSTPQQGWSFFMGQEELYQLVEIINDYIQQVITTTSAQMVHIVCSESAAGSLRATLAPPKYVIGFPEDLSIGPLWKLDEKRGQAFRDEWLRENINDGMDDFVNRNKLMNTIREIQDIPSNLQIYIWCGYNAEEQCGIRFLLYLLRNKTNEVVLINTGEQRAINHQWNMEMYDIKRMSAKERLIFQQQWESLAQTKDVCRLWLHRQIHAVQENYYDNLIMSTIEQLHKEQGGTDFIQTGEFISELLTRMDAPPNIFFLEYRIRYLVYSGVFELKGIPKSMHHYSVKLRKKPL</sequence>
<reference evidence="3 4" key="1">
    <citation type="submission" date="2018-06" db="EMBL/GenBank/DDBJ databases">
        <authorList>
            <consortium name="Pathogen Informatics"/>
            <person name="Doyle S."/>
        </authorList>
    </citation>
    <scope>NUCLEOTIDE SEQUENCE [LARGE SCALE GENOMIC DNA]</scope>
    <source>
        <strain evidence="3 4">NCTC7582</strain>
    </source>
</reference>
<dbReference type="Proteomes" id="UP000251431">
    <property type="component" value="Unassembled WGS sequence"/>
</dbReference>
<feature type="domain" description="DUF3658" evidence="2">
    <location>
        <begin position="232"/>
        <end position="340"/>
    </location>
</feature>
<dbReference type="RefSeq" id="WP_112117743.1">
    <property type="nucleotide sequence ID" value="NZ_JBFRXT010000002.1"/>
</dbReference>
<evidence type="ECO:0000313" key="3">
    <source>
        <dbReference type="EMBL" id="SPU00445.1"/>
    </source>
</evidence>
<dbReference type="EMBL" id="UAQE01000001">
    <property type="protein sequence ID" value="SPU00445.1"/>
    <property type="molecule type" value="Genomic_DNA"/>
</dbReference>
<dbReference type="InterPro" id="IPR022123">
    <property type="entry name" value="DUF3658"/>
</dbReference>
<evidence type="ECO:0000313" key="4">
    <source>
        <dbReference type="Proteomes" id="UP000251431"/>
    </source>
</evidence>